<keyword evidence="6" id="KW-1185">Reference proteome</keyword>
<feature type="coiled-coil region" evidence="2">
    <location>
        <begin position="4"/>
        <end position="45"/>
    </location>
</feature>
<evidence type="ECO:0000256" key="2">
    <source>
        <dbReference type="SAM" id="Coils"/>
    </source>
</evidence>
<dbReference type="GO" id="GO:0007098">
    <property type="term" value="P:centrosome cycle"/>
    <property type="evidence" value="ECO:0007669"/>
    <property type="project" value="TreeGrafter"/>
</dbReference>
<dbReference type="OrthoDB" id="3549872at2759"/>
<evidence type="ECO:0000313" key="6">
    <source>
        <dbReference type="Proteomes" id="UP000198323"/>
    </source>
</evidence>
<protein>
    <recommendedName>
        <fullName evidence="4">Rootletin-like coiled-coil domain-containing protein</fullName>
    </recommendedName>
</protein>
<proteinExistence type="predicted"/>
<evidence type="ECO:0000313" key="5">
    <source>
        <dbReference type="EMBL" id="OXB64417.1"/>
    </source>
</evidence>
<dbReference type="Pfam" id="PF15035">
    <property type="entry name" value="Rootletin"/>
    <property type="match status" value="1"/>
</dbReference>
<gene>
    <name evidence="5" type="ORF">ASZ78_010000</name>
</gene>
<dbReference type="GO" id="GO:0005813">
    <property type="term" value="C:centrosome"/>
    <property type="evidence" value="ECO:0007669"/>
    <property type="project" value="TreeGrafter"/>
</dbReference>
<evidence type="ECO:0000259" key="4">
    <source>
        <dbReference type="Pfam" id="PF15035"/>
    </source>
</evidence>
<evidence type="ECO:0000256" key="3">
    <source>
        <dbReference type="SAM" id="MobiDB-lite"/>
    </source>
</evidence>
<organism evidence="5 6">
    <name type="scientific">Callipepla squamata</name>
    <name type="common">Scaled quail</name>
    <dbReference type="NCBI Taxonomy" id="9009"/>
    <lineage>
        <taxon>Eukaryota</taxon>
        <taxon>Metazoa</taxon>
        <taxon>Chordata</taxon>
        <taxon>Craniata</taxon>
        <taxon>Vertebrata</taxon>
        <taxon>Euteleostomi</taxon>
        <taxon>Archelosauria</taxon>
        <taxon>Archosauria</taxon>
        <taxon>Dinosauria</taxon>
        <taxon>Saurischia</taxon>
        <taxon>Theropoda</taxon>
        <taxon>Coelurosauria</taxon>
        <taxon>Aves</taxon>
        <taxon>Neognathae</taxon>
        <taxon>Galloanserae</taxon>
        <taxon>Galliformes</taxon>
        <taxon>Odontophoridae</taxon>
        <taxon>Callipepla</taxon>
    </lineage>
</organism>
<sequence>MASLLSVQEENRILQQELSRVEDLLAQSRAERDELAIKYNAISERLEQSLRLEAGEQEAAEGRSLAQHNIELRRLLDEEQAAYKRKLQAYQEGQQRQAQLVQKLQAKVLQYKKKCGEVEQQLLRKETELEQERLTGTMSPQSQPEEESPNELENALIRLEEEQQSIIIPSPVLPRSCSLVQVNSMLREQLEQANVANAALSEDIRKLTADWARARGELEQREAQWRREEESFNTYFSNEHGRLLTLWRQAVAFRRHFGQLRAATERDLAELGQEVSRAGRAAHAACVQLGAHLQLAEGRAGAVQEQQAQQLAQLEEQLAARGRDAERERAVLGDRLAELTAALQRLREEGGEKERAVQALTVQLQKMEASRVQEPSAEEVQTLRAELELLHQTLQDITQVPPHAPLCTPSAANLSVPQFPLLQQ</sequence>
<dbReference type="Proteomes" id="UP000198323">
    <property type="component" value="Unassembled WGS sequence"/>
</dbReference>
<feature type="domain" description="Rootletin-like coiled-coil" evidence="4">
    <location>
        <begin position="84"/>
        <end position="278"/>
    </location>
</feature>
<feature type="coiled-coil region" evidence="2">
    <location>
        <begin position="329"/>
        <end position="400"/>
    </location>
</feature>
<dbReference type="GO" id="GO:0005814">
    <property type="term" value="C:centriole"/>
    <property type="evidence" value="ECO:0007669"/>
    <property type="project" value="TreeGrafter"/>
</dbReference>
<name>A0A226NA94_CALSU</name>
<comment type="caution">
    <text evidence="5">The sequence shown here is derived from an EMBL/GenBank/DDBJ whole genome shotgun (WGS) entry which is preliminary data.</text>
</comment>
<dbReference type="STRING" id="9009.A0A226NA94"/>
<dbReference type="PANTHER" id="PTHR23159:SF17">
    <property type="entry name" value="ROOTLETIN"/>
    <property type="match status" value="1"/>
</dbReference>
<dbReference type="EMBL" id="MCFN01000122">
    <property type="protein sequence ID" value="OXB64417.1"/>
    <property type="molecule type" value="Genomic_DNA"/>
</dbReference>
<evidence type="ECO:0000256" key="1">
    <source>
        <dbReference type="ARBA" id="ARBA00023054"/>
    </source>
</evidence>
<reference evidence="5 6" key="1">
    <citation type="submission" date="2016-07" db="EMBL/GenBank/DDBJ databases">
        <title>Disparate Historic Effective Population Sizes Predicted by Modern Levels of Genome Diversity for the Scaled Quail (Callipepla squamata) and the Northern Bobwhite (Colinus virginianus): Inferences from First and Second Generation Draft Genome Assemblies for Sympatric New World Quail.</title>
        <authorList>
            <person name="Oldeschulte D.L."/>
            <person name="Halley Y.A."/>
            <person name="Bhattarai E.K."/>
            <person name="Brashear W.A."/>
            <person name="Hill J."/>
            <person name="Metz R.P."/>
            <person name="Johnson C.D."/>
            <person name="Rollins D."/>
            <person name="Peterson M.J."/>
            <person name="Bickhart D.M."/>
            <person name="Decker J.E."/>
            <person name="Seabury C.M."/>
        </authorList>
    </citation>
    <scope>NUCLEOTIDE SEQUENCE [LARGE SCALE GENOMIC DNA]</scope>
    <source>
        <strain evidence="5 6">Texas</strain>
        <tissue evidence="5">Leg muscle</tissue>
    </source>
</reference>
<dbReference type="InterPro" id="IPR055167">
    <property type="entry name" value="Rootletin-like_CC"/>
</dbReference>
<dbReference type="AlphaFoldDB" id="A0A226NA94"/>
<dbReference type="PANTHER" id="PTHR23159">
    <property type="entry name" value="CENTROSOMAL PROTEIN 2"/>
    <property type="match status" value="1"/>
</dbReference>
<accession>A0A226NA94</accession>
<feature type="coiled-coil region" evidence="2">
    <location>
        <begin position="183"/>
        <end position="210"/>
    </location>
</feature>
<feature type="region of interest" description="Disordered" evidence="3">
    <location>
        <begin position="129"/>
        <end position="152"/>
    </location>
</feature>
<keyword evidence="1 2" id="KW-0175">Coiled coil</keyword>